<dbReference type="Proteomes" id="UP000218334">
    <property type="component" value="Unassembled WGS sequence"/>
</dbReference>
<proteinExistence type="predicted"/>
<keyword evidence="2" id="KW-1185">Reference proteome</keyword>
<dbReference type="AlphaFoldDB" id="A0A2H3B8B9"/>
<accession>A0A2H3B8B9</accession>
<evidence type="ECO:0000313" key="2">
    <source>
        <dbReference type="Proteomes" id="UP000218334"/>
    </source>
</evidence>
<sequence length="226" mass="24901">MAWSWLCATINQSIGICTSVSSDGRILLLPTNRFASPTFRRHRSALVKTTSPYCVGGITTVFSVWEIRAKLAVILNQAALWIGEGYTWTGRPDIRRSSGLRGTGRRMDSKGQWATERKGWQLFAGCGLGWGYSLVGKRDRVHNTSRHVNFRLDPFVRLSCGDGAAGFQGLCLDFEPAPERKTAGLKRPTAQLANTGAHQYQTLLSTLEVNYLAIVPLARDTNISSP</sequence>
<dbReference type="EMBL" id="KZ293492">
    <property type="protein sequence ID" value="PBK60083.1"/>
    <property type="molecule type" value="Genomic_DNA"/>
</dbReference>
<reference evidence="2" key="1">
    <citation type="journal article" date="2017" name="Nat. Ecol. Evol.">
        <title>Genome expansion and lineage-specific genetic innovations in the forest pathogenic fungi Armillaria.</title>
        <authorList>
            <person name="Sipos G."/>
            <person name="Prasanna A.N."/>
            <person name="Walter M.C."/>
            <person name="O'Connor E."/>
            <person name="Balint B."/>
            <person name="Krizsan K."/>
            <person name="Kiss B."/>
            <person name="Hess J."/>
            <person name="Varga T."/>
            <person name="Slot J."/>
            <person name="Riley R."/>
            <person name="Boka B."/>
            <person name="Rigling D."/>
            <person name="Barry K."/>
            <person name="Lee J."/>
            <person name="Mihaltcheva S."/>
            <person name="LaButti K."/>
            <person name="Lipzen A."/>
            <person name="Waldron R."/>
            <person name="Moloney N.M."/>
            <person name="Sperisen C."/>
            <person name="Kredics L."/>
            <person name="Vagvoelgyi C."/>
            <person name="Patrignani A."/>
            <person name="Fitzpatrick D."/>
            <person name="Nagy I."/>
            <person name="Doyle S."/>
            <person name="Anderson J.B."/>
            <person name="Grigoriev I.V."/>
            <person name="Gueldener U."/>
            <person name="Muensterkoetter M."/>
            <person name="Nagy L.G."/>
        </authorList>
    </citation>
    <scope>NUCLEOTIDE SEQUENCE [LARGE SCALE GENOMIC DNA]</scope>
    <source>
        <strain evidence="2">28-4</strain>
    </source>
</reference>
<gene>
    <name evidence="1" type="ORF">ARMSODRAFT_982554</name>
</gene>
<protein>
    <submittedName>
        <fullName evidence="1">Uncharacterized protein</fullName>
    </submittedName>
</protein>
<name>A0A2H3B8B9_9AGAR</name>
<organism evidence="1 2">
    <name type="scientific">Armillaria solidipes</name>
    <dbReference type="NCBI Taxonomy" id="1076256"/>
    <lineage>
        <taxon>Eukaryota</taxon>
        <taxon>Fungi</taxon>
        <taxon>Dikarya</taxon>
        <taxon>Basidiomycota</taxon>
        <taxon>Agaricomycotina</taxon>
        <taxon>Agaricomycetes</taxon>
        <taxon>Agaricomycetidae</taxon>
        <taxon>Agaricales</taxon>
        <taxon>Marasmiineae</taxon>
        <taxon>Physalacriaceae</taxon>
        <taxon>Armillaria</taxon>
    </lineage>
</organism>
<evidence type="ECO:0000313" key="1">
    <source>
        <dbReference type="EMBL" id="PBK60083.1"/>
    </source>
</evidence>